<accession>A0A914RA95</accession>
<feature type="region of interest" description="Disordered" evidence="1">
    <location>
        <begin position="1"/>
        <end position="31"/>
    </location>
</feature>
<reference evidence="3" key="1">
    <citation type="submission" date="2022-11" db="UniProtKB">
        <authorList>
            <consortium name="WormBaseParasite"/>
        </authorList>
    </citation>
    <scope>IDENTIFICATION</scope>
</reference>
<protein>
    <submittedName>
        <fullName evidence="3">Uncharacterized protein</fullName>
    </submittedName>
</protein>
<dbReference type="AlphaFoldDB" id="A0A914RA95"/>
<evidence type="ECO:0000313" key="3">
    <source>
        <dbReference type="WBParaSite" id="PEQ_0000358701-mRNA-1"/>
    </source>
</evidence>
<proteinExistence type="predicted"/>
<dbReference type="WBParaSite" id="PEQ_0000358701-mRNA-1">
    <property type="protein sequence ID" value="PEQ_0000358701-mRNA-1"/>
    <property type="gene ID" value="PEQ_0000358701"/>
</dbReference>
<sequence length="176" mass="19725">LRNDWPYHKNTTENSLEAKESVSHRRNSSSPSLSMIQNLCHILLFSKQSNITKTQSTALSYFHSEGIPDQTVAIHRISFKLTKKELILHTKEAVEFMELLGIEKNISRGKEFIILNPANGHDIIGASLCLEPVASELLHSEESSVQLASLSLINQLLLNSPNPVAKIRIHHELKGK</sequence>
<keyword evidence="2" id="KW-1185">Reference proteome</keyword>
<name>A0A914RA95_PAREQ</name>
<evidence type="ECO:0000313" key="2">
    <source>
        <dbReference type="Proteomes" id="UP000887564"/>
    </source>
</evidence>
<feature type="compositionally biased region" description="Basic and acidic residues" evidence="1">
    <location>
        <begin position="1"/>
        <end position="23"/>
    </location>
</feature>
<dbReference type="Proteomes" id="UP000887564">
    <property type="component" value="Unplaced"/>
</dbReference>
<evidence type="ECO:0000256" key="1">
    <source>
        <dbReference type="SAM" id="MobiDB-lite"/>
    </source>
</evidence>
<organism evidence="2 3">
    <name type="scientific">Parascaris equorum</name>
    <name type="common">Equine roundworm</name>
    <dbReference type="NCBI Taxonomy" id="6256"/>
    <lineage>
        <taxon>Eukaryota</taxon>
        <taxon>Metazoa</taxon>
        <taxon>Ecdysozoa</taxon>
        <taxon>Nematoda</taxon>
        <taxon>Chromadorea</taxon>
        <taxon>Rhabditida</taxon>
        <taxon>Spirurina</taxon>
        <taxon>Ascaridomorpha</taxon>
        <taxon>Ascaridoidea</taxon>
        <taxon>Ascarididae</taxon>
        <taxon>Parascaris</taxon>
    </lineage>
</organism>